<keyword evidence="3" id="KW-1185">Reference proteome</keyword>
<evidence type="ECO:0000259" key="1">
    <source>
        <dbReference type="Pfam" id="PF13471"/>
    </source>
</evidence>
<proteinExistence type="predicted"/>
<organism evidence="2 3">
    <name type="scientific">Microseira wollei NIES-4236</name>
    <dbReference type="NCBI Taxonomy" id="2530354"/>
    <lineage>
        <taxon>Bacteria</taxon>
        <taxon>Bacillati</taxon>
        <taxon>Cyanobacteriota</taxon>
        <taxon>Cyanophyceae</taxon>
        <taxon>Oscillatoriophycideae</taxon>
        <taxon>Aerosakkonematales</taxon>
        <taxon>Aerosakkonemataceae</taxon>
        <taxon>Microseira</taxon>
    </lineage>
</organism>
<accession>A0AAV3X5V8</accession>
<dbReference type="NCBIfam" id="NF033537">
    <property type="entry name" value="lasso_biosyn_B2"/>
    <property type="match status" value="1"/>
</dbReference>
<evidence type="ECO:0000313" key="2">
    <source>
        <dbReference type="EMBL" id="GET35714.1"/>
    </source>
</evidence>
<evidence type="ECO:0000313" key="3">
    <source>
        <dbReference type="Proteomes" id="UP001050975"/>
    </source>
</evidence>
<dbReference type="Proteomes" id="UP001050975">
    <property type="component" value="Unassembled WGS sequence"/>
</dbReference>
<dbReference type="InterPro" id="IPR053521">
    <property type="entry name" value="McjB-like"/>
</dbReference>
<dbReference type="InterPro" id="IPR032708">
    <property type="entry name" value="McjB_C"/>
</dbReference>
<comment type="caution">
    <text evidence="2">The sequence shown here is derived from an EMBL/GenBank/DDBJ whole genome shotgun (WGS) entry which is preliminary data.</text>
</comment>
<dbReference type="Pfam" id="PF13471">
    <property type="entry name" value="Transglut_core3"/>
    <property type="match status" value="1"/>
</dbReference>
<feature type="domain" description="Microcin J25-processing protein McjB C-terminal" evidence="1">
    <location>
        <begin position="58"/>
        <end position="137"/>
    </location>
</feature>
<gene>
    <name evidence="2" type="ORF">MiSe_04590</name>
</gene>
<protein>
    <recommendedName>
        <fullName evidence="1">Microcin J25-processing protein McjB C-terminal domain-containing protein</fullName>
    </recommendedName>
</protein>
<dbReference type="RefSeq" id="WP_226574000.1">
    <property type="nucleotide sequence ID" value="NZ_BLAY01000004.1"/>
</dbReference>
<name>A0AAV3X5V8_9CYAN</name>
<sequence>MDWEMSLKPITVKLSLIERLMGFCTVVVAYIAVRCLPFETISKILGGLKHLCQREIGVEEADIAWSAVRQSSFFFLGRAACLELSLAFVLFALSKRLSATLCVGVATEPFRSHSWVELGGKPFREADYIERDFRKLLAV</sequence>
<dbReference type="AlphaFoldDB" id="A0AAV3X5V8"/>
<dbReference type="EMBL" id="BLAY01000004">
    <property type="protein sequence ID" value="GET35714.1"/>
    <property type="molecule type" value="Genomic_DNA"/>
</dbReference>
<reference evidence="2" key="1">
    <citation type="submission" date="2019-10" db="EMBL/GenBank/DDBJ databases">
        <title>Draft genome sequece of Microseira wollei NIES-4236.</title>
        <authorList>
            <person name="Yamaguchi H."/>
            <person name="Suzuki S."/>
            <person name="Kawachi M."/>
        </authorList>
    </citation>
    <scope>NUCLEOTIDE SEQUENCE</scope>
    <source>
        <strain evidence="2">NIES-4236</strain>
    </source>
</reference>